<evidence type="ECO:0000313" key="2">
    <source>
        <dbReference type="EMBL" id="CAD8115625.1"/>
    </source>
</evidence>
<evidence type="ECO:0000313" key="3">
    <source>
        <dbReference type="Proteomes" id="UP000692954"/>
    </source>
</evidence>
<reference evidence="2" key="1">
    <citation type="submission" date="2021-01" db="EMBL/GenBank/DDBJ databases">
        <authorList>
            <consortium name="Genoscope - CEA"/>
            <person name="William W."/>
        </authorList>
    </citation>
    <scope>NUCLEOTIDE SEQUENCE</scope>
</reference>
<feature type="transmembrane region" description="Helical" evidence="1">
    <location>
        <begin position="2675"/>
        <end position="2696"/>
    </location>
</feature>
<dbReference type="InterPro" id="IPR006212">
    <property type="entry name" value="Furin_repeat"/>
</dbReference>
<dbReference type="OrthoDB" id="310074at2759"/>
<dbReference type="CDD" id="cd00064">
    <property type="entry name" value="FU"/>
    <property type="match status" value="1"/>
</dbReference>
<dbReference type="Proteomes" id="UP000692954">
    <property type="component" value="Unassembled WGS sequence"/>
</dbReference>
<keyword evidence="1" id="KW-0812">Transmembrane</keyword>
<keyword evidence="3" id="KW-1185">Reference proteome</keyword>
<gene>
    <name evidence="2" type="ORF">PSON_ATCC_30995.1.T1090009</name>
</gene>
<comment type="caution">
    <text evidence="2">The sequence shown here is derived from an EMBL/GenBank/DDBJ whole genome shotgun (WGS) entry which is preliminary data.</text>
</comment>
<proteinExistence type="predicted"/>
<evidence type="ECO:0008006" key="4">
    <source>
        <dbReference type="Google" id="ProtNLM"/>
    </source>
</evidence>
<dbReference type="PANTHER" id="PTHR11319:SF35">
    <property type="entry name" value="OUTER MEMBRANE PROTEIN PMPC-RELATED"/>
    <property type="match status" value="1"/>
</dbReference>
<accession>A0A8S1QM60</accession>
<evidence type="ECO:0000256" key="1">
    <source>
        <dbReference type="SAM" id="Phobius"/>
    </source>
</evidence>
<name>A0A8S1QM60_9CILI</name>
<feature type="transmembrane region" description="Helical" evidence="1">
    <location>
        <begin position="2451"/>
        <end position="2476"/>
    </location>
</feature>
<sequence length="2802" mass="328076">MMMFQFQKAQYSLTNTALSQSNQILKQLIQGKEQDETDNNCLTFGIWSKYNPLSNTNLKNSYDLFESNCFQVINAFDYVTQSLIFIYYDCVDPTTKEIKKFIFGYTQNTYFIFKQPIEPSEYENIWYFLQIISFQSEQKLEFSLYYQIDNIFRQTVNMIMPAKDQQILITFGGNLKIDIQDIEEYAKIFAVFPGSIVLQNYEMKRIPAQFNFYDQITQSYKKLKQCICQYDSKIIFDDSHLKQLDQKIYVSKQIYCNSYTLSGWFQIQNLYQQSEEFTYQFLKISTNLDRFQNENLVTFQFFYQISPINNKILITTYKYDFPIVTQDFVNNEFLIKREFIISNNLTCWQFLFLNLDENTLDFQITFHDDQNIQTYQSLIDIKQFHDCQFKITYGNIQQTDLNYIDIIVRNMIFTNCIQYKTLVKCHLSCKECDGPSQYNCLTCSEESNRIYIPEFKRCVCPYSSIDQENECINYRDQRLRLDYKEKRNQKCEQGFFELDGDCFKCPSRIKENLITCSECYLNVQTWRNAPICSQYLVYDKQYQYLLYQQLLNVYLFDGSDLLFYQNSLEMNQGNIQDELLLYNQYNLNINPFQFFCNKQSDRIYDENSCYECLIKQCLVCGLQIDNYICLKCEKEYKLQDGKCISSYVNFNHTSCQPPYYATFKRKCELCQLKNCLYCFEYFKNYDEFGFTIEYEKNIVLPFHTQYKGAGCLLCEKGFNFDFSLGVCLDRVPTIKNCLTSCVSIRNEELCIASSLDNFQVSREITICDSYIPNCQECFLDYLKVVKCISCISGFELQIGQCYQNQEQIPNNQQTFWNLKIQSFLINIVYDAEQDQKIIKLTQCGKNCNSCVLSFGEYKCEECDKKSIDQQIWFQYEMCEQCSQICQVCQIREEREIEKFAPLLSTQYYNTIYTRFCLKPKIDPSIYYDPYYKSVKYCENADCNNELTYEVFQMSCNFERFPRDLDYFRISPEYLNGIGADSITIIIKMEVEDEICILMPTLQSTASLKQVIFTLKTVHFQLISSYPFKMEIYNPFSIEEYDSFTMIGFNLILVNFDTIYFNLKNKINQVDIKFINLTIIDSQIKNVQSLFKADQFGDVELQNISIINTQFTNSSLFNFNQFSLNGVININSIYIYNCTFIDSILFEFSSTKFTIQFQNVTIDLCHLSNSSIFYFRSNSLLQVSLYLITIQIFQTNFYSSQFFFCSQFIGVIALKIIFNNNYLQNSVILGFSSHLESSYIDIKNNTFIESQFISTIQIINQDSILCSIKELLIKNNNFQNSNLFRFFSNFQANDLLVIIQNVLIQFNEGSINTDQLSYLFNINSKKMILQNFVINDNFRTYILYLYDSADIQLLNYTFRNSQIQLKVSSQSNCLSKLNIQNQLLQIVGFDKIMISNFKIFNLQSIDESIIKIMSSSQYYQEQVGQIKLINLEFNGNLLLSLNSIIYFSLVSIISDKNLDIQIENVLFYKNIMHVYNENSLKDSAALIYIATLQSTILIENLHCNQNAMTNSSNSFINIASKNLKINNLLVQNHNVLPIKVWNDYYDLTVVDQEDIKILIMQIFHIKTIGGVAYIQAANFICKNVTIEKIIAAKSSVFDILTSNEGIILISNLNVHQTINNLQEKIDSSGCISVNSQYSSLNFTIIQANFQNIVNRMSSAILTIIPSLISNKLIFQSLTIIDCVSLKNQIVKILFLSQINKQNSISFFDLKIIQNKDAWINLFSDIGELQQNEIIEITGNDNALIYLENCDMTLKNIYIEGMLFSRAIKLNNINNLVMFNCYFQNILSIFTQNLISISLTTQQKCKISLKAVNFFKASMYNAKMEQNQVKQQQKSQYLISGCSIIQSSSQFQPQDYFYNNIIYLTQSLVQPTSILYIQSQSNQTILLFDMVNFENNNYSASQDGIIHFDEINFHRLKILRLNCNFNQIKNYGCLNIISNSNTSQQVQIENSNFIQNIGTQGIAIKGSEVFLKLDQCKIVLNIALSQGGGLYLQLNTKQFFILNTILINNKAQEGGGIYFEDDNDLIKKKFLHTFLNFNTAQIYGNNLVEHPDHLTIYINSKEMSSSYQMKNNISTRVLKIKPQKVIEQGKSIISDMFMIPSTQVINSYQIFILKQAAFINYIKNINIYFLNSKGELLFNLQNSTCQVADLIVKSDNQEIQGSTIYEILQFQATSNNFELGTLAFRLDPYQNEQSHLQIQISCKTQKTQNELKYIINAKSFKCQLGEFYIENGCQMCKSSQGFYSVTYDAIKCSIYDKTKFQSINSNMINLRQGYWRPNHLSDYTEECYKNTEFCLGGWQVGDITCKVGHIGALCEICDIYNIRGHGQFFKNQQNLNCLSCSGDESSIFPFLLALFQVLLSITLTLKSINKSNLLFSSLRIFQKFSKIIFKLNQDHEGILIKILLNYLWIFSSIFSFNIQFSFSIYFIEQSSNSFYFMVNNLDCYLSDIQIHLIYFKVFFILLLMLLQFYFILVLSFLYHKLLKRNMDNSLLSSTLLYLYLFNYGGLIKMLCSSLSVRQISNINYIQGDVSLLFDKEEHYLWIYFLIIPLLFIFGCLLPFSLFLMMFMNRHQLDKIKFRKHICYLFNEYHEKTYYWEQIKLIQKAIIILITTNFENNLLIKTAFLGLCLHIYQILAIKKKPYIISKFNNLDLQSGQICLISIFLAASQYESQVLQNHFFSMCLQIILILLLFRLSYPFILNIATIYYQKYAFFFLKIIHQFLNRQKLYLKYVKKCGLFLDKKIKKKEQLQMNILKIRQLVLNKIETEKKEITSSNIQIVKSFSRRHLFKTVINSKASLVEINNQL</sequence>
<dbReference type="EMBL" id="CAJJDN010000109">
    <property type="protein sequence ID" value="CAD8115625.1"/>
    <property type="molecule type" value="Genomic_DNA"/>
</dbReference>
<dbReference type="PANTHER" id="PTHR11319">
    <property type="entry name" value="G PROTEIN-COUPLED RECEPTOR-RELATED"/>
    <property type="match status" value="1"/>
</dbReference>
<keyword evidence="1" id="KW-0472">Membrane</keyword>
<feature type="transmembrane region" description="Helical" evidence="1">
    <location>
        <begin position="2538"/>
        <end position="2564"/>
    </location>
</feature>
<organism evidence="2 3">
    <name type="scientific">Paramecium sonneborni</name>
    <dbReference type="NCBI Taxonomy" id="65129"/>
    <lineage>
        <taxon>Eukaryota</taxon>
        <taxon>Sar</taxon>
        <taxon>Alveolata</taxon>
        <taxon>Ciliophora</taxon>
        <taxon>Intramacronucleata</taxon>
        <taxon>Oligohymenophorea</taxon>
        <taxon>Peniculida</taxon>
        <taxon>Parameciidae</taxon>
        <taxon>Paramecium</taxon>
    </lineage>
</organism>
<feature type="transmembrane region" description="Helical" evidence="1">
    <location>
        <begin position="2488"/>
        <end position="2508"/>
    </location>
</feature>
<protein>
    <recommendedName>
        <fullName evidence="4">Transmembrane protein</fullName>
    </recommendedName>
</protein>
<feature type="transmembrane region" description="Helical" evidence="1">
    <location>
        <begin position="2615"/>
        <end position="2632"/>
    </location>
</feature>
<keyword evidence="1" id="KW-1133">Transmembrane helix</keyword>
<feature type="transmembrane region" description="Helical" evidence="1">
    <location>
        <begin position="2404"/>
        <end position="2425"/>
    </location>
</feature>